<evidence type="ECO:0000256" key="3">
    <source>
        <dbReference type="ARBA" id="ARBA00010978"/>
    </source>
</evidence>
<name>A0A1D1UW71_RAMVA</name>
<evidence type="ECO:0000256" key="12">
    <source>
        <dbReference type="PIRSR" id="PIRSR036489-2"/>
    </source>
</evidence>
<comment type="caution">
    <text evidence="18">The sequence shown here is derived from an EMBL/GenBank/DDBJ whole genome shotgun (WGS) entry which is preliminary data.</text>
</comment>
<dbReference type="InterPro" id="IPR036736">
    <property type="entry name" value="ACP-like_sf"/>
</dbReference>
<evidence type="ECO:0000256" key="7">
    <source>
        <dbReference type="ARBA" id="ARBA00022857"/>
    </source>
</evidence>
<feature type="active site" evidence="15">
    <location>
        <position position="671"/>
    </location>
</feature>
<reference evidence="18 19" key="1">
    <citation type="journal article" date="2016" name="Nat. Commun.">
        <title>Extremotolerant tardigrade genome and improved radiotolerance of human cultured cells by tardigrade-unique protein.</title>
        <authorList>
            <person name="Hashimoto T."/>
            <person name="Horikawa D.D."/>
            <person name="Saito Y."/>
            <person name="Kuwahara H."/>
            <person name="Kozuka-Hata H."/>
            <person name="Shin-I T."/>
            <person name="Minakuchi Y."/>
            <person name="Ohishi K."/>
            <person name="Motoyama A."/>
            <person name="Aizu T."/>
            <person name="Enomoto A."/>
            <person name="Kondo K."/>
            <person name="Tanaka S."/>
            <person name="Hara Y."/>
            <person name="Koshikawa S."/>
            <person name="Sagara H."/>
            <person name="Miura T."/>
            <person name="Yokobori S."/>
            <person name="Miyagawa K."/>
            <person name="Suzuki Y."/>
            <person name="Kubo T."/>
            <person name="Oyama M."/>
            <person name="Kohara Y."/>
            <person name="Fujiyama A."/>
            <person name="Arakawa K."/>
            <person name="Katayama T."/>
            <person name="Toyoda A."/>
            <person name="Kunieda T."/>
        </authorList>
    </citation>
    <scope>NUCLEOTIDE SEQUENCE [LARGE SCALE GENOMIC DNA]</scope>
    <source>
        <strain evidence="18 19">YOKOZUNA-1</strain>
    </source>
</reference>
<evidence type="ECO:0000256" key="11">
    <source>
        <dbReference type="PIRSR" id="PIRSR036489-1"/>
    </source>
</evidence>
<evidence type="ECO:0000256" key="9">
    <source>
        <dbReference type="ARBA" id="ARBA00048239"/>
    </source>
</evidence>
<keyword evidence="6 10" id="KW-0554">One-carbon metabolism</keyword>
<evidence type="ECO:0000256" key="6">
    <source>
        <dbReference type="ARBA" id="ARBA00022563"/>
    </source>
</evidence>
<dbReference type="InterPro" id="IPR037022">
    <property type="entry name" value="Formyl_trans_C_sf"/>
</dbReference>
<dbReference type="InterPro" id="IPR011034">
    <property type="entry name" value="Formyl_transferase-like_C_sf"/>
</dbReference>
<evidence type="ECO:0000256" key="14">
    <source>
        <dbReference type="PIRSR" id="PIRSR036489-4"/>
    </source>
</evidence>
<feature type="binding site" evidence="13">
    <location>
        <begin position="648"/>
        <end position="649"/>
    </location>
    <ligand>
        <name>NADP(+)</name>
        <dbReference type="ChEBI" id="CHEBI:58349"/>
    </ligand>
</feature>
<comment type="similarity">
    <text evidence="1 10">In the C-terminal section; belongs to the aldehyde dehydrogenase family. ALDH1L subfamily.</text>
</comment>
<feature type="binding site" evidence="13">
    <location>
        <begin position="628"/>
        <end position="633"/>
    </location>
    <ligand>
        <name>NADP(+)</name>
        <dbReference type="ChEBI" id="CHEBI:58349"/>
    </ligand>
</feature>
<dbReference type="InterPro" id="IPR016161">
    <property type="entry name" value="Ald_DH/histidinol_DH"/>
</dbReference>
<dbReference type="FunFam" id="3.40.605.10:FF:000026">
    <property type="entry name" value="Aldehyde dehydrogenase, putative"/>
    <property type="match status" value="1"/>
</dbReference>
<organism evidence="18 19">
    <name type="scientific">Ramazzottius varieornatus</name>
    <name type="common">Water bear</name>
    <name type="synonym">Tardigrade</name>
    <dbReference type="NCBI Taxonomy" id="947166"/>
    <lineage>
        <taxon>Eukaryota</taxon>
        <taxon>Metazoa</taxon>
        <taxon>Ecdysozoa</taxon>
        <taxon>Tardigrada</taxon>
        <taxon>Eutardigrada</taxon>
        <taxon>Parachela</taxon>
        <taxon>Hypsibioidea</taxon>
        <taxon>Ramazzottiidae</taxon>
        <taxon>Ramazzottius</taxon>
    </lineage>
</organism>
<evidence type="ECO:0000256" key="10">
    <source>
        <dbReference type="PIRNR" id="PIRNR036489"/>
    </source>
</evidence>
<evidence type="ECO:0000256" key="8">
    <source>
        <dbReference type="ARBA" id="ARBA00023002"/>
    </source>
</evidence>
<comment type="catalytic activity">
    <reaction evidence="9">
        <text>(6R)-10-formyltetrahydrofolate + NADP(+) + H2O = (6S)-5,6,7,8-tetrahydrofolate + CO2 + NADPH + H(+)</text>
        <dbReference type="Rhea" id="RHEA:10180"/>
        <dbReference type="ChEBI" id="CHEBI:15377"/>
        <dbReference type="ChEBI" id="CHEBI:15378"/>
        <dbReference type="ChEBI" id="CHEBI:16526"/>
        <dbReference type="ChEBI" id="CHEBI:57453"/>
        <dbReference type="ChEBI" id="CHEBI:57783"/>
        <dbReference type="ChEBI" id="CHEBI:58349"/>
        <dbReference type="ChEBI" id="CHEBI:195366"/>
        <dbReference type="EC" id="1.5.1.6"/>
    </reaction>
    <physiologicalReaction direction="left-to-right" evidence="9">
        <dbReference type="Rhea" id="RHEA:10181"/>
    </physiologicalReaction>
</comment>
<dbReference type="FunFam" id="3.10.25.10:FF:000002">
    <property type="entry name" value="10-formyltetrahydrofolate dehydrogenase"/>
    <property type="match status" value="1"/>
</dbReference>
<protein>
    <recommendedName>
        <fullName evidence="10">10-formyltetrahydrofolate dehydrogenase</fullName>
        <ecNumber evidence="10">1.5.1.6</ecNumber>
    </recommendedName>
</protein>
<dbReference type="GO" id="GO:0016155">
    <property type="term" value="F:formyltetrahydrofolate dehydrogenase activity"/>
    <property type="evidence" value="ECO:0007669"/>
    <property type="project" value="UniProtKB-UniRule"/>
</dbReference>
<feature type="binding site" evidence="12">
    <location>
        <position position="143"/>
    </location>
    <ligand>
        <name>(6R)-10-formyltetrahydrofolate</name>
        <dbReference type="ChEBI" id="CHEBI:195366"/>
    </ligand>
</feature>
<dbReference type="Pfam" id="PF02911">
    <property type="entry name" value="Formyl_trans_C"/>
    <property type="match status" value="1"/>
</dbReference>
<dbReference type="SUPFAM" id="SSF53720">
    <property type="entry name" value="ALDH-like"/>
    <property type="match status" value="1"/>
</dbReference>
<feature type="site" description="Essential for catalytic activity" evidence="14">
    <location>
        <position position="143"/>
    </location>
</feature>
<dbReference type="PROSITE" id="PS00687">
    <property type="entry name" value="ALDEHYDE_DEHYDR_GLU"/>
    <property type="match status" value="1"/>
</dbReference>
<dbReference type="SUPFAM" id="SSF50486">
    <property type="entry name" value="FMT C-terminal domain-like"/>
    <property type="match status" value="1"/>
</dbReference>
<dbReference type="STRING" id="947166.A0A1D1UW71"/>
<keyword evidence="19" id="KW-1185">Reference proteome</keyword>
<evidence type="ECO:0000256" key="13">
    <source>
        <dbReference type="PIRSR" id="PIRSR036489-3"/>
    </source>
</evidence>
<feature type="active site" description="Proton acceptor" evidence="11">
    <location>
        <position position="671"/>
    </location>
</feature>
<dbReference type="Gene3D" id="3.40.605.10">
    <property type="entry name" value="Aldehyde Dehydrogenase, Chain A, domain 1"/>
    <property type="match status" value="1"/>
</dbReference>
<dbReference type="PIRSF" id="PIRSF036489">
    <property type="entry name" value="10-FTHFDH"/>
    <property type="match status" value="1"/>
</dbReference>
<dbReference type="PROSITE" id="PS50075">
    <property type="entry name" value="CARRIER"/>
    <property type="match status" value="1"/>
</dbReference>
<dbReference type="InterPro" id="IPR011407">
    <property type="entry name" value="10_FTHF_DH"/>
</dbReference>
<dbReference type="InterPro" id="IPR005793">
    <property type="entry name" value="Formyl_trans_C"/>
</dbReference>
<dbReference type="FunFam" id="3.40.50.170:FF:000002">
    <property type="entry name" value="10-formyltetrahydrofolate dehydrogenase"/>
    <property type="match status" value="1"/>
</dbReference>
<dbReference type="InterPro" id="IPR016162">
    <property type="entry name" value="Ald_DH_N"/>
</dbReference>
<dbReference type="SUPFAM" id="SSF47336">
    <property type="entry name" value="ACP-like"/>
    <property type="match status" value="1"/>
</dbReference>
<keyword evidence="5" id="KW-0597">Phosphoprotein</keyword>
<dbReference type="Proteomes" id="UP000186922">
    <property type="component" value="Unassembled WGS sequence"/>
</dbReference>
<dbReference type="Pfam" id="PF00551">
    <property type="entry name" value="Formyl_trans_N"/>
    <property type="match status" value="1"/>
</dbReference>
<feature type="active site" description="Proton donor" evidence="11">
    <location>
        <position position="705"/>
    </location>
</feature>
<dbReference type="Gene3D" id="1.10.1200.10">
    <property type="entry name" value="ACP-like"/>
    <property type="match status" value="1"/>
</dbReference>
<dbReference type="OrthoDB" id="310895at2759"/>
<dbReference type="EMBL" id="BDGG01000002">
    <property type="protein sequence ID" value="GAU93721.1"/>
    <property type="molecule type" value="Genomic_DNA"/>
</dbReference>
<dbReference type="GO" id="GO:0009258">
    <property type="term" value="P:10-formyltetrahydrofolate catabolic process"/>
    <property type="evidence" value="ECO:0007669"/>
    <property type="project" value="UniProtKB-UniRule"/>
</dbReference>
<dbReference type="InterPro" id="IPR009081">
    <property type="entry name" value="PP-bd_ACP"/>
</dbReference>
<dbReference type="SUPFAM" id="SSF53328">
    <property type="entry name" value="Formyltransferase"/>
    <property type="match status" value="1"/>
</dbReference>
<proteinExistence type="inferred from homology"/>
<dbReference type="FunFam" id="3.40.605.10:FF:000050">
    <property type="entry name" value="Aldehyde dehydrogenase, mitochondrial"/>
    <property type="match status" value="1"/>
</dbReference>
<comment type="similarity">
    <text evidence="3 10">In the N-terminal section; belongs to the GART family.</text>
</comment>
<feature type="active site" description="Proton donor" evidence="11">
    <location>
        <position position="107"/>
    </location>
</feature>
<evidence type="ECO:0000256" key="2">
    <source>
        <dbReference type="ARBA" id="ARBA00009986"/>
    </source>
</evidence>
<dbReference type="InterPro" id="IPR036477">
    <property type="entry name" value="Formyl_transf_N_sf"/>
</dbReference>
<dbReference type="GO" id="GO:0005737">
    <property type="term" value="C:cytoplasm"/>
    <property type="evidence" value="ECO:0007669"/>
    <property type="project" value="InterPro"/>
</dbReference>
<evidence type="ECO:0000256" key="15">
    <source>
        <dbReference type="PROSITE-ProRule" id="PRU10007"/>
    </source>
</evidence>
<dbReference type="AlphaFoldDB" id="A0A1D1UW71"/>
<evidence type="ECO:0000256" key="1">
    <source>
        <dbReference type="ARBA" id="ARBA00007995"/>
    </source>
</evidence>
<evidence type="ECO:0000256" key="4">
    <source>
        <dbReference type="ARBA" id="ARBA00022450"/>
    </source>
</evidence>
<keyword evidence="4" id="KW-0596">Phosphopantetheine</keyword>
<evidence type="ECO:0000256" key="16">
    <source>
        <dbReference type="RuleBase" id="RU003345"/>
    </source>
</evidence>
<dbReference type="InterPro" id="IPR029510">
    <property type="entry name" value="Ald_DH_CS_GLU"/>
</dbReference>
<dbReference type="Pfam" id="PF00550">
    <property type="entry name" value="PP-binding"/>
    <property type="match status" value="1"/>
</dbReference>
<dbReference type="Pfam" id="PF00171">
    <property type="entry name" value="Aldedh"/>
    <property type="match status" value="1"/>
</dbReference>
<evidence type="ECO:0000259" key="17">
    <source>
        <dbReference type="PROSITE" id="PS50075"/>
    </source>
</evidence>
<dbReference type="GO" id="GO:0016620">
    <property type="term" value="F:oxidoreductase activity, acting on the aldehyde or oxo group of donors, NAD or NADP as acceptor"/>
    <property type="evidence" value="ECO:0007669"/>
    <property type="project" value="InterPro"/>
</dbReference>
<keyword evidence="7 10" id="KW-0521">NADP</keyword>
<feature type="binding site" evidence="12">
    <location>
        <begin position="89"/>
        <end position="91"/>
    </location>
    <ligand>
        <name>(6R)-10-formyltetrahydrofolate</name>
        <dbReference type="ChEBI" id="CHEBI:195366"/>
    </ligand>
</feature>
<dbReference type="InterPro" id="IPR016163">
    <property type="entry name" value="Ald_DH_C"/>
</dbReference>
<dbReference type="Gene3D" id="3.10.25.10">
    <property type="entry name" value="Formyl transferase, C-terminal domain"/>
    <property type="match status" value="1"/>
</dbReference>
<dbReference type="InterPro" id="IPR002376">
    <property type="entry name" value="Formyl_transf_N"/>
</dbReference>
<dbReference type="Gene3D" id="3.40.50.170">
    <property type="entry name" value="Formyl transferase, N-terminal domain"/>
    <property type="match status" value="1"/>
</dbReference>
<evidence type="ECO:0000313" key="19">
    <source>
        <dbReference type="Proteomes" id="UP000186922"/>
    </source>
</evidence>
<dbReference type="PANTHER" id="PTHR11699">
    <property type="entry name" value="ALDEHYDE DEHYDROGENASE-RELATED"/>
    <property type="match status" value="1"/>
</dbReference>
<evidence type="ECO:0000256" key="5">
    <source>
        <dbReference type="ARBA" id="ARBA00022553"/>
    </source>
</evidence>
<dbReference type="InterPro" id="IPR015590">
    <property type="entry name" value="Aldehyde_DH_dom"/>
</dbReference>
<dbReference type="Gene3D" id="3.40.309.10">
    <property type="entry name" value="Aldehyde Dehydrogenase, Chain A, domain 2"/>
    <property type="match status" value="1"/>
</dbReference>
<sequence>MKIAIIGQSLFGADVYKILRQNGHEIVGVFTVPDDAKGRPDPLASAALQDGTKVFKLKKWRDRNQVLKEVYDQYKELGAELNVLPFCTQFIPMDIIRLPKYQSIIYHPSLLPRHRGASSINWTLIHGDKKAGLSIFWADDGLDTGPILLQKECAVQENDTVDVLYNRFLFPEGIKAIDEAVKLIADTEEPPRIVQAEENATYEPILKKHNCQINFDQPAVAIHNFIRGTDKVPGAWTVLNGEEVTVYGSEIWRRDVPTGREVEVKDSGKPALVHQLGLLLYGNDGQTVNVKQLLLQDGKMIPAAKFGSVDREVTLTELSPEEQKIKASIQEIWKSILNQDLNEDTDFFKAGAGSMDVVRLVEELKDTAGIALHNDDVYMNPTFMSFVTAAILKSRGEGDATFQFNHVKIKANKMDLIVPHELFINNEFVPARSGATTPALCPADESVLCEVSSAQKEDVDIAVRAAKEAFENGDWSRMSHRDRGTLMFRLADLMEQHKEELATLESLDSGAVYTLAIKTHIGMSIETWRYFAGWTDKVHGNTIPLNQARPNRNLSFTKKEPIGVCGLITPWNYPLMMVSWKMAACLAAGNTVVLKPAEVSSLTALKLAELSVHAGFPPGVINVLPGAGRVCGQAIVDHPDVRKIGFTGSTAVGQQIMQSCATNTLKRVSLELGGKSPLVIFSDCDLDKAVRVGLQSVYFNKGENCISAGRLFVEEEIYDQYLRRVVDEVKKMKIGDPLDRSVSHGPQNHRAHLDKLLCYVEQGVKEGARLLYGGKRLDRKGYFMEPTVLVDVEDNMFVAEEESFGPIMVVSKFINGDVEGVTKRANATRYGLAAGVFTKDINKALRMADNFQAGTVFINTYNKTDVAVPFGGFKMSGFGKDLGADAINEYLQTKAVTIEY</sequence>
<dbReference type="CDD" id="cd08703">
    <property type="entry name" value="FDH_Hydrolase_C"/>
    <property type="match status" value="1"/>
</dbReference>
<evidence type="ECO:0000313" key="18">
    <source>
        <dbReference type="EMBL" id="GAU93721.1"/>
    </source>
</evidence>
<comment type="similarity">
    <text evidence="2 16">Belongs to the aldehyde dehydrogenase family.</text>
</comment>
<dbReference type="InterPro" id="IPR001555">
    <property type="entry name" value="GART_AS"/>
</dbReference>
<dbReference type="EC" id="1.5.1.6" evidence="10"/>
<keyword evidence="8 10" id="KW-0560">Oxidoreductase</keyword>
<accession>A0A1D1UW71</accession>
<feature type="binding site" evidence="13">
    <location>
        <position position="755"/>
    </location>
    <ligand>
        <name>NADP(+)</name>
        <dbReference type="ChEBI" id="CHEBI:58349"/>
    </ligand>
</feature>
<dbReference type="PROSITE" id="PS00373">
    <property type="entry name" value="GART"/>
    <property type="match status" value="1"/>
</dbReference>
<dbReference type="FunFam" id="1.10.1200.10:FF:000002">
    <property type="entry name" value="10-formyltetrahydrofolate dehydrogenase"/>
    <property type="match status" value="1"/>
</dbReference>
<dbReference type="FunFam" id="3.40.309.10:FF:000001">
    <property type="entry name" value="Mitochondrial aldehyde dehydrogenase 2"/>
    <property type="match status" value="1"/>
</dbReference>
<dbReference type="GO" id="GO:0006730">
    <property type="term" value="P:one-carbon metabolic process"/>
    <property type="evidence" value="ECO:0007669"/>
    <property type="project" value="UniProtKB-KW"/>
</dbReference>
<gene>
    <name evidence="18" type="primary">RvY_05615-1</name>
    <name evidence="18" type="synonym">RvY_05615.1</name>
    <name evidence="18" type="ORF">RvY_05615</name>
</gene>
<feature type="binding site" evidence="13">
    <location>
        <begin position="802"/>
        <end position="804"/>
    </location>
    <ligand>
        <name>NADP(+)</name>
        <dbReference type="ChEBI" id="CHEBI:58349"/>
    </ligand>
</feature>
<feature type="domain" description="Carrier" evidence="17">
    <location>
        <begin position="320"/>
        <end position="394"/>
    </location>
</feature>